<dbReference type="EnsemblMetazoa" id="Aqu2.1.22499_001">
    <property type="protein sequence ID" value="Aqu2.1.22499_001"/>
    <property type="gene ID" value="Aqu2.1.22499"/>
</dbReference>
<name>A0A1X7U4N1_AMPQE</name>
<feature type="chain" id="PRO_5012327037" evidence="1">
    <location>
        <begin position="22"/>
        <end position="141"/>
    </location>
</feature>
<feature type="signal peptide" evidence="1">
    <location>
        <begin position="1"/>
        <end position="21"/>
    </location>
</feature>
<accession>A0A1X7U4N1</accession>
<keyword evidence="1" id="KW-0732">Signal</keyword>
<organism evidence="2">
    <name type="scientific">Amphimedon queenslandica</name>
    <name type="common">Sponge</name>
    <dbReference type="NCBI Taxonomy" id="400682"/>
    <lineage>
        <taxon>Eukaryota</taxon>
        <taxon>Metazoa</taxon>
        <taxon>Porifera</taxon>
        <taxon>Demospongiae</taxon>
        <taxon>Heteroscleromorpha</taxon>
        <taxon>Haplosclerida</taxon>
        <taxon>Niphatidae</taxon>
        <taxon>Amphimedon</taxon>
    </lineage>
</organism>
<dbReference type="AlphaFoldDB" id="A0A1X7U4N1"/>
<evidence type="ECO:0000313" key="2">
    <source>
        <dbReference type="EnsemblMetazoa" id="Aqu2.1.22499_001"/>
    </source>
</evidence>
<dbReference type="InParanoid" id="A0A1X7U4N1"/>
<proteinExistence type="predicted"/>
<protein>
    <submittedName>
        <fullName evidence="2">Uncharacterized protein</fullName>
    </submittedName>
</protein>
<sequence>MKTTLLALFLYSFILIGTVKGKYKDLYCGRQDYILTPKELPHLHCTPITFTIHYGDFQNKKYEKFVDGGKVKCNRVLRVLNHPNIFGAFYRFDAIGAAIIAFGMGECLEDMGKFKREQYNDLKRAYQYSKTKKKRRKDKEF</sequence>
<evidence type="ECO:0000256" key="1">
    <source>
        <dbReference type="SAM" id="SignalP"/>
    </source>
</evidence>
<reference evidence="2" key="1">
    <citation type="submission" date="2017-05" db="UniProtKB">
        <authorList>
            <consortium name="EnsemblMetazoa"/>
        </authorList>
    </citation>
    <scope>IDENTIFICATION</scope>
</reference>